<dbReference type="AlphaFoldDB" id="A0AAU9JW58"/>
<gene>
    <name evidence="4" type="ORF">BSTOLATCC_MIC54022</name>
</gene>
<protein>
    <recommendedName>
        <fullName evidence="6">B box-type domain-containing protein</fullName>
    </recommendedName>
</protein>
<dbReference type="PANTHER" id="PTHR46344:SF27">
    <property type="entry name" value="KELCH REPEAT SUPERFAMILY PROTEIN"/>
    <property type="match status" value="1"/>
</dbReference>
<keyword evidence="1" id="KW-0880">Kelch repeat</keyword>
<name>A0AAU9JW58_9CILI</name>
<dbReference type="SUPFAM" id="SSF117281">
    <property type="entry name" value="Kelch motif"/>
    <property type="match status" value="1"/>
</dbReference>
<proteinExistence type="predicted"/>
<keyword evidence="3" id="KW-0175">Coiled coil</keyword>
<dbReference type="PANTHER" id="PTHR46344">
    <property type="entry name" value="OS02G0202900 PROTEIN"/>
    <property type="match status" value="1"/>
</dbReference>
<reference evidence="4" key="1">
    <citation type="submission" date="2021-09" db="EMBL/GenBank/DDBJ databases">
        <authorList>
            <consortium name="AG Swart"/>
            <person name="Singh M."/>
            <person name="Singh A."/>
            <person name="Seah K."/>
            <person name="Emmerich C."/>
        </authorList>
    </citation>
    <scope>NUCLEOTIDE SEQUENCE</scope>
    <source>
        <strain evidence="4">ATCC30299</strain>
    </source>
</reference>
<dbReference type="InterPro" id="IPR006652">
    <property type="entry name" value="Kelch_1"/>
</dbReference>
<feature type="coiled-coil region" evidence="3">
    <location>
        <begin position="67"/>
        <end position="130"/>
    </location>
</feature>
<evidence type="ECO:0000256" key="1">
    <source>
        <dbReference type="ARBA" id="ARBA00022441"/>
    </source>
</evidence>
<evidence type="ECO:0000256" key="3">
    <source>
        <dbReference type="SAM" id="Coils"/>
    </source>
</evidence>
<keyword evidence="5" id="KW-1185">Reference proteome</keyword>
<evidence type="ECO:0000256" key="2">
    <source>
        <dbReference type="ARBA" id="ARBA00022737"/>
    </source>
</evidence>
<dbReference type="EMBL" id="CAJZBQ010000053">
    <property type="protein sequence ID" value="CAG9331968.1"/>
    <property type="molecule type" value="Genomic_DNA"/>
</dbReference>
<dbReference type="Proteomes" id="UP001162131">
    <property type="component" value="Unassembled WGS sequence"/>
</dbReference>
<evidence type="ECO:0000313" key="5">
    <source>
        <dbReference type="Proteomes" id="UP001162131"/>
    </source>
</evidence>
<dbReference type="Gene3D" id="2.120.10.80">
    <property type="entry name" value="Kelch-type beta propeller"/>
    <property type="match status" value="1"/>
</dbReference>
<sequence>MNCCICPKGAVIKCYCSGIICCEECFENHKSALTQIPHFSRKIIIEDKPDITNSEDPNNSQKKQLIISKVEEEIKKITETTDKFKLEIMAKIEHLQSKLKEILMKIEGKKQETLEKLNSIIQKIDQIELKEFSKFMKSGQSFVNVEMKLPEFENSLDVLLEVKYEGPNIGPTKLYHIRQDKLRIYDVSKQSLETFTIQGLKSKAFSAIVGFPGSVLVTGGSSILGQAVKTVYEVNLKTREFINQADLITARYYHSGLFIDNFIYVFGGIGIGEITAFERYDIKSKSWEMLGDLHLSRKFPGLCYHKSNIYVAGGNKEFSIEKISLENFYVENIKLEFPLSDQGCTLASTEKGIIIFQSKKICLIGDDDTAGSLVSIEDKLNWWSQSPPVIQDKNICILRFSDLCVFQFNVLASSLTEVYKIDLNNT</sequence>
<dbReference type="InterPro" id="IPR015915">
    <property type="entry name" value="Kelch-typ_b-propeller"/>
</dbReference>
<keyword evidence="2" id="KW-0677">Repeat</keyword>
<comment type="caution">
    <text evidence="4">The sequence shown here is derived from an EMBL/GenBank/DDBJ whole genome shotgun (WGS) entry which is preliminary data.</text>
</comment>
<evidence type="ECO:0008006" key="6">
    <source>
        <dbReference type="Google" id="ProtNLM"/>
    </source>
</evidence>
<accession>A0AAU9JW58</accession>
<evidence type="ECO:0000313" key="4">
    <source>
        <dbReference type="EMBL" id="CAG9331968.1"/>
    </source>
</evidence>
<dbReference type="SMART" id="SM00612">
    <property type="entry name" value="Kelch"/>
    <property type="match status" value="2"/>
</dbReference>
<organism evidence="4 5">
    <name type="scientific">Blepharisma stoltei</name>
    <dbReference type="NCBI Taxonomy" id="1481888"/>
    <lineage>
        <taxon>Eukaryota</taxon>
        <taxon>Sar</taxon>
        <taxon>Alveolata</taxon>
        <taxon>Ciliophora</taxon>
        <taxon>Postciliodesmatophora</taxon>
        <taxon>Heterotrichea</taxon>
        <taxon>Heterotrichida</taxon>
        <taxon>Blepharismidae</taxon>
        <taxon>Blepharisma</taxon>
    </lineage>
</organism>